<sequence length="355" mass="38705">MKITGTILAVAVSVGMTHMAQADITIGSWNLKHLGWNNNKSLGDVAAVAQGADLWALQEVMDEAAVTQLEQQLEQQTGEPWSSMTSHEVGRSSYQESYTYLWRDSAVEYTQGAVVYLDPGDKFAREPFLAEFRDIESGQEVALATVHIVYGDNQDDRTPEIRELEAIWNWMPEVYPETPRIIAGDYNLAPDHVAWQPLRDQGAQPAITSGATTLSKTDGDYANLYDNLWFDETALDVSSSSIVRFPELLGMNHETARDVVSDHAPIYITLGDASPGFVSVAPAGDDVVGSANDCIDLNNASVSQLDELPNVGPARAQDIIDGRTWESVDDLVEVSGIGPARMAEIRDSGQVCSLT</sequence>
<dbReference type="SMART" id="SM00476">
    <property type="entry name" value="DNaseIc"/>
    <property type="match status" value="1"/>
</dbReference>
<dbReference type="SUPFAM" id="SSF81585">
    <property type="entry name" value="PsbU/PolX domain-like"/>
    <property type="match status" value="1"/>
</dbReference>
<gene>
    <name evidence="6" type="ORF">FP66_04620</name>
</gene>
<evidence type="ECO:0000256" key="3">
    <source>
        <dbReference type="ARBA" id="ARBA00022801"/>
    </source>
</evidence>
<accession>A0ABR4WU89</accession>
<dbReference type="GO" id="GO:0004519">
    <property type="term" value="F:endonuclease activity"/>
    <property type="evidence" value="ECO:0007669"/>
    <property type="project" value="UniProtKB-KW"/>
</dbReference>
<dbReference type="RefSeq" id="WP_035595515.1">
    <property type="nucleotide sequence ID" value="NZ_JOKD01000020.1"/>
</dbReference>
<dbReference type="InterPro" id="IPR005135">
    <property type="entry name" value="Endo/exonuclease/phosphatase"/>
</dbReference>
<keyword evidence="7" id="KW-1185">Reference proteome</keyword>
<dbReference type="Gene3D" id="3.60.10.10">
    <property type="entry name" value="Endonuclease/exonuclease/phosphatase"/>
    <property type="match status" value="1"/>
</dbReference>
<dbReference type="PANTHER" id="PTHR11371">
    <property type="entry name" value="DEOXYRIBONUCLEASE"/>
    <property type="match status" value="1"/>
</dbReference>
<feature type="domain" description="Helix-hairpin-helix DNA-binding motif class 1" evidence="5">
    <location>
        <begin position="329"/>
        <end position="348"/>
    </location>
</feature>
<dbReference type="SUPFAM" id="SSF56219">
    <property type="entry name" value="DNase I-like"/>
    <property type="match status" value="1"/>
</dbReference>
<reference evidence="6 7" key="1">
    <citation type="submission" date="2014-06" db="EMBL/GenBank/DDBJ databases">
        <title>Draft genome sequence of an extremely salt tolerant bacteria Halomonas salina/CIFRI 1.</title>
        <authorList>
            <person name="Behera B.D."/>
            <person name="Meena D.K."/>
            <person name="Das P."/>
            <person name="Maharana J."/>
            <person name="Paria P."/>
            <person name="Sharma A.P."/>
            <person name="Shamsudheen K.V."/>
            <person name="Rijit J."/>
            <person name="Dixit V."/>
            <person name="Verma A."/>
            <person name="Scaria V."/>
            <person name="Sivasubbu S."/>
        </authorList>
    </citation>
    <scope>NUCLEOTIDE SEQUENCE [LARGE SCALE GENOMIC DNA]</scope>
    <source>
        <strain evidence="6 7">CIFRI 1</strain>
    </source>
</reference>
<dbReference type="PANTHER" id="PTHR11371:SF31">
    <property type="entry name" value="EXTRACELLULAR NUCLEASE"/>
    <property type="match status" value="1"/>
</dbReference>
<dbReference type="Proteomes" id="UP000029721">
    <property type="component" value="Unassembled WGS sequence"/>
</dbReference>
<keyword evidence="6" id="KW-0255">Endonuclease</keyword>
<name>A0ABR4WU89_9GAMM</name>
<dbReference type="InterPro" id="IPR016202">
    <property type="entry name" value="DNase_I"/>
</dbReference>
<evidence type="ECO:0000256" key="1">
    <source>
        <dbReference type="ARBA" id="ARBA00007359"/>
    </source>
</evidence>
<keyword evidence="2" id="KW-0540">Nuclease</keyword>
<evidence type="ECO:0000313" key="7">
    <source>
        <dbReference type="Proteomes" id="UP000029721"/>
    </source>
</evidence>
<comment type="similarity">
    <text evidence="1">Belongs to the DNase I family.</text>
</comment>
<evidence type="ECO:0000313" key="6">
    <source>
        <dbReference type="EMBL" id="KGE78282.1"/>
    </source>
</evidence>
<comment type="caution">
    <text evidence="6">The sequence shown here is derived from an EMBL/GenBank/DDBJ whole genome shotgun (WGS) entry which is preliminary data.</text>
</comment>
<evidence type="ECO:0000256" key="4">
    <source>
        <dbReference type="SAM" id="SignalP"/>
    </source>
</evidence>
<evidence type="ECO:0000259" key="5">
    <source>
        <dbReference type="SMART" id="SM00278"/>
    </source>
</evidence>
<dbReference type="InterPro" id="IPR003583">
    <property type="entry name" value="Hlx-hairpin-Hlx_DNA-bd_motif"/>
</dbReference>
<dbReference type="Pfam" id="PF03372">
    <property type="entry name" value="Exo_endo_phos"/>
    <property type="match status" value="1"/>
</dbReference>
<feature type="chain" id="PRO_5047054079" evidence="4">
    <location>
        <begin position="23"/>
        <end position="355"/>
    </location>
</feature>
<protein>
    <submittedName>
        <fullName evidence="6">Endonuclease</fullName>
    </submittedName>
</protein>
<dbReference type="Pfam" id="PF12836">
    <property type="entry name" value="HHH_3"/>
    <property type="match status" value="1"/>
</dbReference>
<organism evidence="6 7">
    <name type="scientific">Halomonas salina</name>
    <dbReference type="NCBI Taxonomy" id="42565"/>
    <lineage>
        <taxon>Bacteria</taxon>
        <taxon>Pseudomonadati</taxon>
        <taxon>Pseudomonadota</taxon>
        <taxon>Gammaproteobacteria</taxon>
        <taxon>Oceanospirillales</taxon>
        <taxon>Halomonadaceae</taxon>
        <taxon>Halomonas</taxon>
    </lineage>
</organism>
<feature type="signal peptide" evidence="4">
    <location>
        <begin position="1"/>
        <end position="22"/>
    </location>
</feature>
<dbReference type="InterPro" id="IPR036691">
    <property type="entry name" value="Endo/exonu/phosph_ase_sf"/>
</dbReference>
<keyword evidence="4" id="KW-0732">Signal</keyword>
<evidence type="ECO:0000256" key="2">
    <source>
        <dbReference type="ARBA" id="ARBA00022722"/>
    </source>
</evidence>
<keyword evidence="3" id="KW-0378">Hydrolase</keyword>
<dbReference type="SMART" id="SM00278">
    <property type="entry name" value="HhH1"/>
    <property type="match status" value="2"/>
</dbReference>
<proteinExistence type="inferred from homology"/>
<feature type="domain" description="Helix-hairpin-helix DNA-binding motif class 1" evidence="5">
    <location>
        <begin position="303"/>
        <end position="322"/>
    </location>
</feature>
<dbReference type="EMBL" id="JOKD01000020">
    <property type="protein sequence ID" value="KGE78282.1"/>
    <property type="molecule type" value="Genomic_DNA"/>
</dbReference>
<dbReference type="Gene3D" id="1.10.150.320">
    <property type="entry name" value="Photosystem II 12 kDa extrinsic protein"/>
    <property type="match status" value="1"/>
</dbReference>
<dbReference type="CDD" id="cd10283">
    <property type="entry name" value="MnuA_DNase1-like"/>
    <property type="match status" value="1"/>
</dbReference>